<gene>
    <name evidence="2" type="ordered locus">AM1_B0245</name>
</gene>
<dbReference type="Proteomes" id="UP000000268">
    <property type="component" value="Plasmid pREB2"/>
</dbReference>
<dbReference type="KEGG" id="amr:AM1_B0245"/>
<geneLocation type="plasmid" evidence="2 3">
    <name>pREB2</name>
</geneLocation>
<sequence length="61" mass="6854">MKLAIGLTQRWPSEAKSYLPMLWRKLCSASTQQNRVDLRLQRSKTEGDSGQTKAGNLLGYA</sequence>
<organism evidence="2 3">
    <name type="scientific">Acaryochloris marina (strain MBIC 11017)</name>
    <dbReference type="NCBI Taxonomy" id="329726"/>
    <lineage>
        <taxon>Bacteria</taxon>
        <taxon>Bacillati</taxon>
        <taxon>Cyanobacteriota</taxon>
        <taxon>Cyanophyceae</taxon>
        <taxon>Acaryochloridales</taxon>
        <taxon>Acaryochloridaceae</taxon>
        <taxon>Acaryochloris</taxon>
    </lineage>
</organism>
<dbReference type="AlphaFoldDB" id="A8ZLD8"/>
<dbReference type="EMBL" id="CP000839">
    <property type="protein sequence ID" value="ABW31964.1"/>
    <property type="molecule type" value="Genomic_DNA"/>
</dbReference>
<protein>
    <submittedName>
        <fullName evidence="2">Uncharacterized protein</fullName>
    </submittedName>
</protein>
<evidence type="ECO:0000313" key="3">
    <source>
        <dbReference type="Proteomes" id="UP000000268"/>
    </source>
</evidence>
<keyword evidence="3" id="KW-1185">Reference proteome</keyword>
<feature type="region of interest" description="Disordered" evidence="1">
    <location>
        <begin position="39"/>
        <end position="61"/>
    </location>
</feature>
<dbReference type="HOGENOM" id="CLU_2911769_0_0_3"/>
<evidence type="ECO:0000256" key="1">
    <source>
        <dbReference type="SAM" id="MobiDB-lite"/>
    </source>
</evidence>
<keyword evidence="2" id="KW-0614">Plasmid</keyword>
<evidence type="ECO:0000313" key="2">
    <source>
        <dbReference type="EMBL" id="ABW31964.1"/>
    </source>
</evidence>
<reference evidence="2 3" key="1">
    <citation type="journal article" date="2008" name="Proc. Natl. Acad. Sci. U.S.A.">
        <title>Niche adaptation and genome expansion in the chlorophyll d-producing cyanobacterium Acaryochloris marina.</title>
        <authorList>
            <person name="Swingley W.D."/>
            <person name="Chen M."/>
            <person name="Cheung P.C."/>
            <person name="Conrad A.L."/>
            <person name="Dejesa L.C."/>
            <person name="Hao J."/>
            <person name="Honchak B.M."/>
            <person name="Karbach L.E."/>
            <person name="Kurdoglu A."/>
            <person name="Lahiri S."/>
            <person name="Mastrian S.D."/>
            <person name="Miyashita H."/>
            <person name="Page L."/>
            <person name="Ramakrishna P."/>
            <person name="Satoh S."/>
            <person name="Sattley W.M."/>
            <person name="Shimada Y."/>
            <person name="Taylor H.L."/>
            <person name="Tomo T."/>
            <person name="Tsuchiya T."/>
            <person name="Wang Z.T."/>
            <person name="Raymond J."/>
            <person name="Mimuro M."/>
            <person name="Blankenship R.E."/>
            <person name="Touchman J.W."/>
        </authorList>
    </citation>
    <scope>NUCLEOTIDE SEQUENCE [LARGE SCALE GENOMIC DNA]</scope>
    <source>
        <strain evidence="3">MBIC 11017</strain>
        <plasmid evidence="3">Plasmid pREB2</plasmid>
    </source>
</reference>
<proteinExistence type="predicted"/>
<accession>A8ZLD8</accession>
<name>A8ZLD8_ACAM1</name>
<dbReference type="RefSeq" id="WP_012167113.1">
    <property type="nucleotide sequence ID" value="NC_009927.1"/>
</dbReference>